<name>A0A0B7KGJ7_BIOOC</name>
<protein>
    <submittedName>
        <fullName evidence="2">Uncharacterized protein</fullName>
    </submittedName>
</protein>
<accession>A0A0B7KGJ7</accession>
<reference evidence="2" key="1">
    <citation type="submission" date="2015-01" db="EMBL/GenBank/DDBJ databases">
        <authorList>
            <person name="Durling Mikael"/>
        </authorList>
    </citation>
    <scope>NUCLEOTIDE SEQUENCE</scope>
</reference>
<dbReference type="AlphaFoldDB" id="A0A0B7KGJ7"/>
<gene>
    <name evidence="2" type="ORF">BN869_000009879_1</name>
</gene>
<organism evidence="2">
    <name type="scientific">Bionectria ochroleuca</name>
    <name type="common">Gliocladium roseum</name>
    <dbReference type="NCBI Taxonomy" id="29856"/>
    <lineage>
        <taxon>Eukaryota</taxon>
        <taxon>Fungi</taxon>
        <taxon>Dikarya</taxon>
        <taxon>Ascomycota</taxon>
        <taxon>Pezizomycotina</taxon>
        <taxon>Sordariomycetes</taxon>
        <taxon>Hypocreomycetidae</taxon>
        <taxon>Hypocreales</taxon>
        <taxon>Bionectriaceae</taxon>
        <taxon>Clonostachys</taxon>
    </lineage>
</organism>
<dbReference type="EMBL" id="CDPU01000038">
    <property type="protein sequence ID" value="CEO53821.1"/>
    <property type="molecule type" value="Genomic_DNA"/>
</dbReference>
<feature type="compositionally biased region" description="Basic and acidic residues" evidence="1">
    <location>
        <begin position="54"/>
        <end position="63"/>
    </location>
</feature>
<sequence>MFPDIFANQELPWDVHLNMIPEKGSPFLRMELRLVKVGLFRPQPSTQNKANRRQRAESIRMKG</sequence>
<feature type="region of interest" description="Disordered" evidence="1">
    <location>
        <begin position="43"/>
        <end position="63"/>
    </location>
</feature>
<evidence type="ECO:0000313" key="2">
    <source>
        <dbReference type="EMBL" id="CEO53821.1"/>
    </source>
</evidence>
<proteinExistence type="predicted"/>
<evidence type="ECO:0000256" key="1">
    <source>
        <dbReference type="SAM" id="MobiDB-lite"/>
    </source>
</evidence>